<dbReference type="InterPro" id="IPR038770">
    <property type="entry name" value="Na+/solute_symporter_sf"/>
</dbReference>
<feature type="transmembrane region" description="Helical" evidence="7">
    <location>
        <begin position="151"/>
        <end position="169"/>
    </location>
</feature>
<feature type="transmembrane region" description="Helical" evidence="7">
    <location>
        <begin position="406"/>
        <end position="426"/>
    </location>
</feature>
<evidence type="ECO:0000256" key="3">
    <source>
        <dbReference type="ARBA" id="ARBA00006528"/>
    </source>
</evidence>
<dbReference type="Pfam" id="PF01758">
    <property type="entry name" value="SBF"/>
    <property type="match status" value="1"/>
</dbReference>
<evidence type="ECO:0000313" key="9">
    <source>
        <dbReference type="Proteomes" id="UP001497512"/>
    </source>
</evidence>
<feature type="transmembrane region" description="Helical" evidence="7">
    <location>
        <begin position="339"/>
        <end position="362"/>
    </location>
</feature>
<dbReference type="InterPro" id="IPR004710">
    <property type="entry name" value="Bilac:Na_transpt"/>
</dbReference>
<gene>
    <name evidence="8" type="ORF">CSSPTR1EN2_LOCUS10620</name>
</gene>
<keyword evidence="9" id="KW-1185">Reference proteome</keyword>
<keyword evidence="6 7" id="KW-0472">Membrane</keyword>
<comment type="subcellular location">
    <subcellularLocation>
        <location evidence="2">Membrane</location>
        <topology evidence="2">Multi-pass membrane protein</topology>
    </subcellularLocation>
    <subcellularLocation>
        <location evidence="1">Plastid</location>
        <location evidence="1">Chloroplast envelope</location>
    </subcellularLocation>
</comment>
<dbReference type="InterPro" id="IPR002657">
    <property type="entry name" value="BilAc:Na_symport/Acr3"/>
</dbReference>
<proteinExistence type="inferred from homology"/>
<evidence type="ECO:0000256" key="2">
    <source>
        <dbReference type="ARBA" id="ARBA00004141"/>
    </source>
</evidence>
<dbReference type="Proteomes" id="UP001497512">
    <property type="component" value="Chromosome 18"/>
</dbReference>
<dbReference type="PANTHER" id="PTHR10361">
    <property type="entry name" value="SODIUM-BILE ACID COTRANSPORTER"/>
    <property type="match status" value="1"/>
</dbReference>
<protein>
    <submittedName>
        <fullName evidence="8">Uncharacterized protein</fullName>
    </submittedName>
</protein>
<feature type="transmembrane region" description="Helical" evidence="7">
    <location>
        <begin position="241"/>
        <end position="268"/>
    </location>
</feature>
<feature type="transmembrane region" description="Helical" evidence="7">
    <location>
        <begin position="181"/>
        <end position="208"/>
    </location>
</feature>
<keyword evidence="4 7" id="KW-0812">Transmembrane</keyword>
<feature type="transmembrane region" description="Helical" evidence="7">
    <location>
        <begin position="312"/>
        <end position="332"/>
    </location>
</feature>
<evidence type="ECO:0000256" key="1">
    <source>
        <dbReference type="ARBA" id="ARBA00004119"/>
    </source>
</evidence>
<evidence type="ECO:0000256" key="7">
    <source>
        <dbReference type="SAM" id="Phobius"/>
    </source>
</evidence>
<dbReference type="Gene3D" id="1.20.1530.20">
    <property type="match status" value="1"/>
</dbReference>
<feature type="transmembrane region" description="Helical" evidence="7">
    <location>
        <begin position="124"/>
        <end position="145"/>
    </location>
</feature>
<dbReference type="PANTHER" id="PTHR10361:SF30">
    <property type="entry name" value="SODIUM_METABOLITE COTRANSPORTER BASS6, CHLOROPLASTIC-RELATED"/>
    <property type="match status" value="1"/>
</dbReference>
<comment type="similarity">
    <text evidence="3">Belongs to the bile acid:sodium symporter (BASS) (TC 2.A.28) family.</text>
</comment>
<evidence type="ECO:0000256" key="6">
    <source>
        <dbReference type="ARBA" id="ARBA00023136"/>
    </source>
</evidence>
<evidence type="ECO:0000313" key="8">
    <source>
        <dbReference type="EMBL" id="CAK9211360.1"/>
    </source>
</evidence>
<dbReference type="EMBL" id="OZ019910">
    <property type="protein sequence ID" value="CAK9211360.1"/>
    <property type="molecule type" value="Genomic_DNA"/>
</dbReference>
<evidence type="ECO:0000256" key="4">
    <source>
        <dbReference type="ARBA" id="ARBA00022692"/>
    </source>
</evidence>
<keyword evidence="5 7" id="KW-1133">Transmembrane helix</keyword>
<sequence>MAMRTHRSLLGAEGQPLLACSVAAQNPVQNHVLQTPFNSPNARIGFRGQQLLPAKTTISRQWLGRSSSFVYHSKPVLSNRQFGRGVARSMGVADEAENPEGTQQMTTLEISIKKWEDILKHSNAYLPHAVVASTVLALVYPPSFAWFTTKYYAPALGFLMFAVGLNFSLKDFGKAFERPGVLAIGFFCQYMVKPLLGVVFAAISVSILHLPEAVGSGLILVACSSGAQLSNYATFLAEPGFAPLSIVMTALSTAAAVVVTPLLTLLLLGRRLHIDLVGMIRNITEIVVAPIAAGLFLNRFAPSISRMIRPSLPFLSVLVTSCCIGSPLAVNIDAIRSPLGLLILAPVVGFHTAAFVAGYKLIEVTWPNTPDLRGLARTMSFETGMQSSLLGLALANNFFEDPLVGLPPAVSVVTMSLMAFGLVTYWNSKQ</sequence>
<name>A0ABP0U2Q3_9BRYO</name>
<organism evidence="8 9">
    <name type="scientific">Sphagnum troendelagicum</name>
    <dbReference type="NCBI Taxonomy" id="128251"/>
    <lineage>
        <taxon>Eukaryota</taxon>
        <taxon>Viridiplantae</taxon>
        <taxon>Streptophyta</taxon>
        <taxon>Embryophyta</taxon>
        <taxon>Bryophyta</taxon>
        <taxon>Sphagnophytina</taxon>
        <taxon>Sphagnopsida</taxon>
        <taxon>Sphagnales</taxon>
        <taxon>Sphagnaceae</taxon>
        <taxon>Sphagnum</taxon>
    </lineage>
</organism>
<accession>A0ABP0U2Q3</accession>
<evidence type="ECO:0000256" key="5">
    <source>
        <dbReference type="ARBA" id="ARBA00022989"/>
    </source>
</evidence>
<reference evidence="8" key="1">
    <citation type="submission" date="2024-02" db="EMBL/GenBank/DDBJ databases">
        <authorList>
            <consortium name="ELIXIR-Norway"/>
            <consortium name="Elixir Norway"/>
        </authorList>
    </citation>
    <scope>NUCLEOTIDE SEQUENCE</scope>
</reference>
<feature type="transmembrane region" description="Helical" evidence="7">
    <location>
        <begin position="280"/>
        <end position="300"/>
    </location>
</feature>